<name>A0A8J5JRT1_HOMAM</name>
<feature type="domain" description="LIM zinc-binding" evidence="6">
    <location>
        <begin position="51"/>
        <end position="111"/>
    </location>
</feature>
<organism evidence="7 8">
    <name type="scientific">Homarus americanus</name>
    <name type="common">American lobster</name>
    <dbReference type="NCBI Taxonomy" id="6706"/>
    <lineage>
        <taxon>Eukaryota</taxon>
        <taxon>Metazoa</taxon>
        <taxon>Ecdysozoa</taxon>
        <taxon>Arthropoda</taxon>
        <taxon>Crustacea</taxon>
        <taxon>Multicrustacea</taxon>
        <taxon>Malacostraca</taxon>
        <taxon>Eumalacostraca</taxon>
        <taxon>Eucarida</taxon>
        <taxon>Decapoda</taxon>
        <taxon>Pleocyemata</taxon>
        <taxon>Astacidea</taxon>
        <taxon>Nephropoidea</taxon>
        <taxon>Nephropidae</taxon>
        <taxon>Homarus</taxon>
    </lineage>
</organism>
<gene>
    <name evidence="7" type="primary">Xirp2-L</name>
    <name evidence="7" type="ORF">Hamer_G007703</name>
</gene>
<dbReference type="InterPro" id="IPR001781">
    <property type="entry name" value="Znf_LIM"/>
</dbReference>
<dbReference type="Proteomes" id="UP000747542">
    <property type="component" value="Unassembled WGS sequence"/>
</dbReference>
<dbReference type="AlphaFoldDB" id="A0A8J5JRT1"/>
<comment type="caution">
    <text evidence="7">The sequence shown here is derived from an EMBL/GenBank/DDBJ whole genome shotgun (WGS) entry which is preliminary data.</text>
</comment>
<feature type="non-terminal residue" evidence="7">
    <location>
        <position position="1"/>
    </location>
</feature>
<keyword evidence="8" id="KW-1185">Reference proteome</keyword>
<dbReference type="PROSITE" id="PS00478">
    <property type="entry name" value="LIM_DOMAIN_1"/>
    <property type="match status" value="1"/>
</dbReference>
<keyword evidence="3 4" id="KW-0440">LIM domain</keyword>
<keyword evidence="1 4" id="KW-0479">Metal-binding</keyword>
<sequence length="254" mass="29321">MCTTCMRGVHRLCVHGGRLVHPAVPVVVGQDPFPLYSLLDLHDNQMSQVSSECRMCGKQVFQMEKIVAEKASWHKNCFRCKECNTILTLETYQSHEGVLYCKPHFKDLFRPKAVIEDPDEARRERLMRRPKMIVLESKPEALPDDVVRSTDKPDYGLEELSSANLRQKFAMFELISAEEELREDPVPIRRSQSLLNKAAKFMQSDGDNHGVENSELGEYEEEDEDEDEDEEEEEEEEDEEEDDDGKVKTKKGRP</sequence>
<dbReference type="Gene3D" id="2.10.110.10">
    <property type="entry name" value="Cysteine Rich Protein"/>
    <property type="match status" value="1"/>
</dbReference>
<dbReference type="Pfam" id="PF00412">
    <property type="entry name" value="LIM"/>
    <property type="match status" value="1"/>
</dbReference>
<evidence type="ECO:0000256" key="4">
    <source>
        <dbReference type="PROSITE-ProRule" id="PRU00125"/>
    </source>
</evidence>
<keyword evidence="2 4" id="KW-0862">Zinc</keyword>
<dbReference type="FunFam" id="2.10.110.10:FF:000122">
    <property type="entry name" value="LIM domain and actin-binding protein"/>
    <property type="match status" value="1"/>
</dbReference>
<evidence type="ECO:0000313" key="7">
    <source>
        <dbReference type="EMBL" id="KAG7160923.1"/>
    </source>
</evidence>
<evidence type="ECO:0000256" key="3">
    <source>
        <dbReference type="ARBA" id="ARBA00023038"/>
    </source>
</evidence>
<reference evidence="7" key="1">
    <citation type="journal article" date="2021" name="Sci. Adv.">
        <title>The American lobster genome reveals insights on longevity, neural, and immune adaptations.</title>
        <authorList>
            <person name="Polinski J.M."/>
            <person name="Zimin A.V."/>
            <person name="Clark K.F."/>
            <person name="Kohn A.B."/>
            <person name="Sadowski N."/>
            <person name="Timp W."/>
            <person name="Ptitsyn A."/>
            <person name="Khanna P."/>
            <person name="Romanova D.Y."/>
            <person name="Williams P."/>
            <person name="Greenwood S.J."/>
            <person name="Moroz L.L."/>
            <person name="Walt D.R."/>
            <person name="Bodnar A.G."/>
        </authorList>
    </citation>
    <scope>NUCLEOTIDE SEQUENCE</scope>
    <source>
        <strain evidence="7">GMGI-L3</strain>
    </source>
</reference>
<accession>A0A8J5JRT1</accession>
<evidence type="ECO:0000256" key="2">
    <source>
        <dbReference type="ARBA" id="ARBA00022833"/>
    </source>
</evidence>
<evidence type="ECO:0000259" key="6">
    <source>
        <dbReference type="PROSITE" id="PS50023"/>
    </source>
</evidence>
<dbReference type="SMART" id="SM00132">
    <property type="entry name" value="LIM"/>
    <property type="match status" value="1"/>
</dbReference>
<dbReference type="SUPFAM" id="SSF57716">
    <property type="entry name" value="Glucocorticoid receptor-like (DNA-binding domain)"/>
    <property type="match status" value="2"/>
</dbReference>
<dbReference type="PROSITE" id="PS50023">
    <property type="entry name" value="LIM_DOMAIN_2"/>
    <property type="match status" value="1"/>
</dbReference>
<evidence type="ECO:0000313" key="8">
    <source>
        <dbReference type="Proteomes" id="UP000747542"/>
    </source>
</evidence>
<protein>
    <submittedName>
        <fullName evidence="7">Xin actin-binding repeat-containing protein 2-like</fullName>
    </submittedName>
</protein>
<dbReference type="GO" id="GO:0046872">
    <property type="term" value="F:metal ion binding"/>
    <property type="evidence" value="ECO:0007669"/>
    <property type="project" value="UniProtKB-KW"/>
</dbReference>
<feature type="compositionally biased region" description="Acidic residues" evidence="5">
    <location>
        <begin position="215"/>
        <end position="244"/>
    </location>
</feature>
<dbReference type="EMBL" id="JAHLQT010030594">
    <property type="protein sequence ID" value="KAG7160923.1"/>
    <property type="molecule type" value="Genomic_DNA"/>
</dbReference>
<dbReference type="PANTHER" id="PTHR24206">
    <property type="entry name" value="OS06G0237300 PROTEIN"/>
    <property type="match status" value="1"/>
</dbReference>
<evidence type="ECO:0000256" key="5">
    <source>
        <dbReference type="SAM" id="MobiDB-lite"/>
    </source>
</evidence>
<proteinExistence type="predicted"/>
<feature type="region of interest" description="Disordered" evidence="5">
    <location>
        <begin position="201"/>
        <end position="254"/>
    </location>
</feature>
<evidence type="ECO:0000256" key="1">
    <source>
        <dbReference type="ARBA" id="ARBA00022723"/>
    </source>
</evidence>